<dbReference type="KEGG" id="mlir:LPB04_06665"/>
<reference evidence="11 12" key="1">
    <citation type="submission" date="2020-10" db="EMBL/GenBank/DDBJ databases">
        <title>Genome sequencing of Massilia sp. LPB0304.</title>
        <authorList>
            <person name="Kim J."/>
        </authorList>
    </citation>
    <scope>NUCLEOTIDE SEQUENCE [LARGE SCALE GENOMIC DNA]</scope>
    <source>
        <strain evidence="11 12">LPB0304</strain>
    </source>
</reference>
<dbReference type="NCBIfam" id="TIGR03018">
    <property type="entry name" value="pepcterm_TyrKin"/>
    <property type="match status" value="1"/>
</dbReference>
<keyword evidence="5 11" id="KW-0418">Kinase</keyword>
<evidence type="ECO:0000256" key="6">
    <source>
        <dbReference type="ARBA" id="ARBA00022840"/>
    </source>
</evidence>
<dbReference type="InterPro" id="IPR027417">
    <property type="entry name" value="P-loop_NTPase"/>
</dbReference>
<name>A0A7L9U9P6_9BURK</name>
<organism evidence="11 12">
    <name type="scientific">Massilia litorea</name>
    <dbReference type="NCBI Taxonomy" id="2769491"/>
    <lineage>
        <taxon>Bacteria</taxon>
        <taxon>Pseudomonadati</taxon>
        <taxon>Pseudomonadota</taxon>
        <taxon>Betaproteobacteria</taxon>
        <taxon>Burkholderiales</taxon>
        <taxon>Oxalobacteraceae</taxon>
        <taxon>Telluria group</taxon>
        <taxon>Massilia</taxon>
    </lineage>
</organism>
<dbReference type="InterPro" id="IPR050445">
    <property type="entry name" value="Bact_polysacc_biosynth/exp"/>
</dbReference>
<dbReference type="Gene3D" id="3.40.50.300">
    <property type="entry name" value="P-loop containing nucleotide triphosphate hydrolases"/>
    <property type="match status" value="1"/>
</dbReference>
<gene>
    <name evidence="11" type="ORF">LPB04_06665</name>
</gene>
<dbReference type="Pfam" id="PF13614">
    <property type="entry name" value="AAA_31"/>
    <property type="match status" value="1"/>
</dbReference>
<evidence type="ECO:0000256" key="2">
    <source>
        <dbReference type="ARBA" id="ARBA00011903"/>
    </source>
</evidence>
<evidence type="ECO:0000256" key="1">
    <source>
        <dbReference type="ARBA" id="ARBA00007316"/>
    </source>
</evidence>
<dbReference type="SUPFAM" id="SSF52540">
    <property type="entry name" value="P-loop containing nucleoside triphosphate hydrolases"/>
    <property type="match status" value="1"/>
</dbReference>
<comment type="similarity">
    <text evidence="1">Belongs to the CpsD/CapB family.</text>
</comment>
<evidence type="ECO:0000256" key="3">
    <source>
        <dbReference type="ARBA" id="ARBA00022679"/>
    </source>
</evidence>
<keyword evidence="4" id="KW-0547">Nucleotide-binding</keyword>
<comment type="catalytic activity">
    <reaction evidence="8">
        <text>L-tyrosyl-[protein] + ATP = O-phospho-L-tyrosyl-[protein] + ADP + H(+)</text>
        <dbReference type="Rhea" id="RHEA:10596"/>
        <dbReference type="Rhea" id="RHEA-COMP:10136"/>
        <dbReference type="Rhea" id="RHEA-COMP:20101"/>
        <dbReference type="ChEBI" id="CHEBI:15378"/>
        <dbReference type="ChEBI" id="CHEBI:30616"/>
        <dbReference type="ChEBI" id="CHEBI:46858"/>
        <dbReference type="ChEBI" id="CHEBI:61978"/>
        <dbReference type="ChEBI" id="CHEBI:456216"/>
        <dbReference type="EC" id="2.7.10.2"/>
    </reaction>
</comment>
<evidence type="ECO:0000256" key="7">
    <source>
        <dbReference type="ARBA" id="ARBA00023137"/>
    </source>
</evidence>
<dbReference type="InterPro" id="IPR025669">
    <property type="entry name" value="AAA_dom"/>
</dbReference>
<dbReference type="CDD" id="cd05387">
    <property type="entry name" value="BY-kinase"/>
    <property type="match status" value="1"/>
</dbReference>
<evidence type="ECO:0000256" key="9">
    <source>
        <dbReference type="SAM" id="MobiDB-lite"/>
    </source>
</evidence>
<feature type="domain" description="AAA" evidence="10">
    <location>
        <begin position="146"/>
        <end position="299"/>
    </location>
</feature>
<feature type="region of interest" description="Disordered" evidence="9">
    <location>
        <begin position="1"/>
        <end position="23"/>
    </location>
</feature>
<dbReference type="PANTHER" id="PTHR32309">
    <property type="entry name" value="TYROSINE-PROTEIN KINASE"/>
    <property type="match status" value="1"/>
</dbReference>
<keyword evidence="12" id="KW-1185">Reference proteome</keyword>
<evidence type="ECO:0000313" key="12">
    <source>
        <dbReference type="Proteomes" id="UP000593875"/>
    </source>
</evidence>
<dbReference type="EC" id="2.7.10.2" evidence="2"/>
<dbReference type="InterPro" id="IPR005702">
    <property type="entry name" value="Wzc-like_C"/>
</dbReference>
<feature type="region of interest" description="Disordered" evidence="9">
    <location>
        <begin position="39"/>
        <end position="88"/>
    </location>
</feature>
<dbReference type="GO" id="GO:0005886">
    <property type="term" value="C:plasma membrane"/>
    <property type="evidence" value="ECO:0007669"/>
    <property type="project" value="TreeGrafter"/>
</dbReference>
<dbReference type="RefSeq" id="WP_193687946.1">
    <property type="nucleotide sequence ID" value="NZ_CP062941.1"/>
</dbReference>
<evidence type="ECO:0000256" key="5">
    <source>
        <dbReference type="ARBA" id="ARBA00022777"/>
    </source>
</evidence>
<dbReference type="EMBL" id="CP062941">
    <property type="protein sequence ID" value="QOL50962.1"/>
    <property type="molecule type" value="Genomic_DNA"/>
</dbReference>
<evidence type="ECO:0000256" key="4">
    <source>
        <dbReference type="ARBA" id="ARBA00022741"/>
    </source>
</evidence>
<evidence type="ECO:0000256" key="8">
    <source>
        <dbReference type="ARBA" id="ARBA00051245"/>
    </source>
</evidence>
<dbReference type="Proteomes" id="UP000593875">
    <property type="component" value="Chromosome"/>
</dbReference>
<keyword evidence="6" id="KW-0067">ATP-binding</keyword>
<keyword evidence="7" id="KW-0829">Tyrosine-protein kinase</keyword>
<sequence>MSIIEKAASRIDHTRAPAPAPTVVEHDGQPIVLEPQGLAPAAEAAPPAVEPTPAAAPAPRVETPRVETPGVATPRVDKPGVAAPRKVAPKPGVRKVDLDLVRMREAGMVTAASGRTNLLEDFRVIKRPLLKQAFSEGTPGRPNNLIMITSSLPGEGKTYCAINLAMSIAMELDHTVLLVDADVARPSVLRTLGLPAQRGLMDILVDDKLDLSDVMLRTNVDTLSILPAGTSTPRATELLASSTMSALVNEIANRYPDRIVIFDSPPLLLTSEARVLAGHMGQIVVVVEAQGTTQHAVKEALRQLEGCSNVNLIYNKARDIPGIEETYDYHYG</sequence>
<keyword evidence="3" id="KW-0808">Transferase</keyword>
<dbReference type="AlphaFoldDB" id="A0A7L9U9P6"/>
<protein>
    <recommendedName>
        <fullName evidence="2">non-specific protein-tyrosine kinase</fullName>
        <ecNumber evidence="2">2.7.10.2</ecNumber>
    </recommendedName>
</protein>
<dbReference type="GO" id="GO:0004713">
    <property type="term" value="F:protein tyrosine kinase activity"/>
    <property type="evidence" value="ECO:0007669"/>
    <property type="project" value="TreeGrafter"/>
</dbReference>
<evidence type="ECO:0000313" key="11">
    <source>
        <dbReference type="EMBL" id="QOL50962.1"/>
    </source>
</evidence>
<evidence type="ECO:0000259" key="10">
    <source>
        <dbReference type="Pfam" id="PF13614"/>
    </source>
</evidence>
<accession>A0A7L9U9P6</accession>
<proteinExistence type="inferred from homology"/>
<dbReference type="PANTHER" id="PTHR32309:SF13">
    <property type="entry name" value="FERRIC ENTEROBACTIN TRANSPORT PROTEIN FEPE"/>
    <property type="match status" value="1"/>
</dbReference>